<dbReference type="SUPFAM" id="SSF53187">
    <property type="entry name" value="Zn-dependent exopeptidases"/>
    <property type="match status" value="1"/>
</dbReference>
<accession>A0A1Y5RX10</accession>
<keyword evidence="2" id="KW-1185">Reference proteome</keyword>
<dbReference type="Gene3D" id="3.40.630.40">
    <property type="entry name" value="Zn-dependent exopeptidases"/>
    <property type="match status" value="1"/>
</dbReference>
<dbReference type="GO" id="GO:0016787">
    <property type="term" value="F:hydrolase activity"/>
    <property type="evidence" value="ECO:0007669"/>
    <property type="project" value="UniProtKB-KW"/>
</dbReference>
<sequence length="254" mass="27025">MADDPFLAADESAAVSLIDGAPGSPFVLACDHAGRKVPRRLAGLGLDPDVLAGHIGWDIGAEPVARLMAERLGAALVMPAYSRLVIDCNRPVGNPGSIVEVADGMPVPGNRDLEDRARAARAEALYRPFHAAIETALDRAAGHAERAIFVTVHSFTPALARDGKARPWHVGIIHGEDRRLADHLIAGLATDSALVVGDNEPYSPADNVDHTLARHGAARGIPHAMIEIRNDQLGDRDGQAEWAARLAGILETWR</sequence>
<dbReference type="InterPro" id="IPR011227">
    <property type="entry name" value="UCP029730"/>
</dbReference>
<dbReference type="EMBL" id="FWFR01000001">
    <property type="protein sequence ID" value="SLN27442.1"/>
    <property type="molecule type" value="Genomic_DNA"/>
</dbReference>
<dbReference type="RefSeq" id="WP_085882176.1">
    <property type="nucleotide sequence ID" value="NZ_FWFR01000001.1"/>
</dbReference>
<dbReference type="InParanoid" id="A0A1Y5RX10"/>
<evidence type="ECO:0000313" key="2">
    <source>
        <dbReference type="Proteomes" id="UP000193200"/>
    </source>
</evidence>
<dbReference type="Proteomes" id="UP000193200">
    <property type="component" value="Unassembled WGS sequence"/>
</dbReference>
<proteinExistence type="predicted"/>
<reference evidence="1 2" key="1">
    <citation type="submission" date="2017-03" db="EMBL/GenBank/DDBJ databases">
        <authorList>
            <person name="Afonso C.L."/>
            <person name="Miller P.J."/>
            <person name="Scott M.A."/>
            <person name="Spackman E."/>
            <person name="Goraichik I."/>
            <person name="Dimitrov K.M."/>
            <person name="Suarez D.L."/>
            <person name="Swayne D.E."/>
        </authorList>
    </citation>
    <scope>NUCLEOTIDE SEQUENCE [LARGE SCALE GENOMIC DNA]</scope>
    <source>
        <strain evidence="1 2">CECT 7691</strain>
    </source>
</reference>
<gene>
    <name evidence="1" type="ORF">OCH7691_00891</name>
</gene>
<keyword evidence="1" id="KW-0378">Hydrolase</keyword>
<protein>
    <submittedName>
        <fullName evidence="1">N-formylglutamate amidohydrolase</fullName>
    </submittedName>
</protein>
<dbReference type="OrthoDB" id="9815326at2"/>
<evidence type="ECO:0000313" key="1">
    <source>
        <dbReference type="EMBL" id="SLN27442.1"/>
    </source>
</evidence>
<dbReference type="PIRSF" id="PIRSF029730">
    <property type="entry name" value="UCP029730"/>
    <property type="match status" value="1"/>
</dbReference>
<name>A0A1Y5RX10_9PROT</name>
<dbReference type="AlphaFoldDB" id="A0A1Y5RX10"/>
<dbReference type="InterPro" id="IPR007709">
    <property type="entry name" value="N-FG_amidohydro"/>
</dbReference>
<dbReference type="Pfam" id="PF05013">
    <property type="entry name" value="FGase"/>
    <property type="match status" value="1"/>
</dbReference>
<organism evidence="1 2">
    <name type="scientific">Oceanibacterium hippocampi</name>
    <dbReference type="NCBI Taxonomy" id="745714"/>
    <lineage>
        <taxon>Bacteria</taxon>
        <taxon>Pseudomonadati</taxon>
        <taxon>Pseudomonadota</taxon>
        <taxon>Alphaproteobacteria</taxon>
        <taxon>Sneathiellales</taxon>
        <taxon>Sneathiellaceae</taxon>
        <taxon>Oceanibacterium</taxon>
    </lineage>
</organism>